<dbReference type="EMBL" id="JACKTY010000043">
    <property type="protein sequence ID" value="MCV7229531.1"/>
    <property type="molecule type" value="Genomic_DNA"/>
</dbReference>
<dbReference type="Proteomes" id="UP001526201">
    <property type="component" value="Unassembled WGS sequence"/>
</dbReference>
<dbReference type="InterPro" id="IPR051019">
    <property type="entry name" value="VLCFA-Steroid_DH"/>
</dbReference>
<proteinExistence type="inferred from homology"/>
<comment type="caution">
    <text evidence="3">The sequence shown here is derived from an EMBL/GenBank/DDBJ whole genome shotgun (WGS) entry which is preliminary data.</text>
</comment>
<evidence type="ECO:0000256" key="1">
    <source>
        <dbReference type="ARBA" id="ARBA00006484"/>
    </source>
</evidence>
<dbReference type="Pfam" id="PF00106">
    <property type="entry name" value="adh_short"/>
    <property type="match status" value="1"/>
</dbReference>
<keyword evidence="2" id="KW-0560">Oxidoreductase</keyword>
<dbReference type="PANTHER" id="PTHR43899:SF13">
    <property type="entry name" value="RH59310P"/>
    <property type="match status" value="1"/>
</dbReference>
<reference evidence="3 4" key="1">
    <citation type="journal article" date="2022" name="BMC Genomics">
        <title>Comparative genome analysis of mycobacteria focusing on tRNA and non-coding RNA.</title>
        <authorList>
            <person name="Behra P.R.K."/>
            <person name="Pettersson B.M.F."/>
            <person name="Ramesh M."/>
            <person name="Das S."/>
            <person name="Dasgupta S."/>
            <person name="Kirsebom L.A."/>
        </authorList>
    </citation>
    <scope>NUCLEOTIDE SEQUENCE [LARGE SCALE GENOMIC DNA]</scope>
    <source>
        <strain evidence="3 4">DSM 44078</strain>
    </source>
</reference>
<organism evidence="3 4">
    <name type="scientific">Mycolicibacterium komossense</name>
    <dbReference type="NCBI Taxonomy" id="1779"/>
    <lineage>
        <taxon>Bacteria</taxon>
        <taxon>Bacillati</taxon>
        <taxon>Actinomycetota</taxon>
        <taxon>Actinomycetes</taxon>
        <taxon>Mycobacteriales</taxon>
        <taxon>Mycobacteriaceae</taxon>
        <taxon>Mycolicibacterium</taxon>
    </lineage>
</organism>
<name>A0ABT3CJX0_9MYCO</name>
<dbReference type="InterPro" id="IPR002347">
    <property type="entry name" value="SDR_fam"/>
</dbReference>
<dbReference type="InterPro" id="IPR036291">
    <property type="entry name" value="NAD(P)-bd_dom_sf"/>
</dbReference>
<accession>A0ABT3CJX0</accession>
<keyword evidence="4" id="KW-1185">Reference proteome</keyword>
<dbReference type="PRINTS" id="PR00081">
    <property type="entry name" value="GDHRDH"/>
</dbReference>
<dbReference type="RefSeq" id="WP_264070776.1">
    <property type="nucleotide sequence ID" value="NZ_JACKTY010000043.1"/>
</dbReference>
<dbReference type="SUPFAM" id="SSF51735">
    <property type="entry name" value="NAD(P)-binding Rossmann-fold domains"/>
    <property type="match status" value="1"/>
</dbReference>
<dbReference type="CDD" id="cd05233">
    <property type="entry name" value="SDR_c"/>
    <property type="match status" value="1"/>
</dbReference>
<evidence type="ECO:0000313" key="4">
    <source>
        <dbReference type="Proteomes" id="UP001526201"/>
    </source>
</evidence>
<dbReference type="PANTHER" id="PTHR43899">
    <property type="entry name" value="RH59310P"/>
    <property type="match status" value="1"/>
</dbReference>
<evidence type="ECO:0000313" key="3">
    <source>
        <dbReference type="EMBL" id="MCV7229531.1"/>
    </source>
</evidence>
<dbReference type="Gene3D" id="3.40.50.720">
    <property type="entry name" value="NAD(P)-binding Rossmann-like Domain"/>
    <property type="match status" value="1"/>
</dbReference>
<evidence type="ECO:0000256" key="2">
    <source>
        <dbReference type="ARBA" id="ARBA00023002"/>
    </source>
</evidence>
<gene>
    <name evidence="3" type="ORF">H7J73_26335</name>
</gene>
<comment type="similarity">
    <text evidence="1">Belongs to the short-chain dehydrogenases/reductases (SDR) family.</text>
</comment>
<sequence length="264" mass="28227">MIDASYYGPWAVIAGGSEGVGASFAIELSNLGINLVLIARKPGPLEETAVAARANGVEVRTLALDLLGSDALDQVTAATDDIEVGLLVFNAGANSYGHEFVTGDLDGFRRVIGLNVNSQMEFVQHFGAKMKERGRGGMILVGSLAGFVGSEHMSVYSAVKAFGRVFAEGVWLELKPFGVHVVELVLGLTRTPAMEREGLNFDLPGMRAAEPDDVAREGLEHLADGPVWIAAGNFPRAEEQSGFPRDKIVENNRIAIRKLMGFDV</sequence>
<protein>
    <submittedName>
        <fullName evidence="3">SDR family NAD(P)-dependent oxidoreductase</fullName>
    </submittedName>
</protein>